<feature type="region of interest" description="Disordered" evidence="1">
    <location>
        <begin position="205"/>
        <end position="235"/>
    </location>
</feature>
<protein>
    <submittedName>
        <fullName evidence="2">Serine protease</fullName>
    </submittedName>
</protein>
<evidence type="ECO:0000256" key="1">
    <source>
        <dbReference type="SAM" id="MobiDB-lite"/>
    </source>
</evidence>
<sequence>MRNDRFPEGLGSAVARIRSAEGTPVGSGFLLAPGTVVTCAHAVAQALDTDARAGSAPTSPVRGEFPLQRGSVAYEASVSAWRPVAADGTGDIALLRLPEDTPDTLTTPLPPAGAGDVWDHRFRILAFPATAEHGAWIGGRLPGAVGQGWISMEAEGTAHHISPGCSGALVWDEDLAAVAGMTVATDRCGTAGVGTRLVPVRDWLKDSRTSGSGRNASVRPWTTGRTRGRRPARSCAARCRRHPWSSWPTRDTARTSASPSARMSL</sequence>
<gene>
    <name evidence="2" type="ORF">OHB29_10485</name>
</gene>
<accession>A0ABZ1NPN0</accession>
<dbReference type="Pfam" id="PF13365">
    <property type="entry name" value="Trypsin_2"/>
    <property type="match status" value="1"/>
</dbReference>
<evidence type="ECO:0000313" key="3">
    <source>
        <dbReference type="Proteomes" id="UP001341259"/>
    </source>
</evidence>
<dbReference type="InterPro" id="IPR009003">
    <property type="entry name" value="Peptidase_S1_PA"/>
</dbReference>
<keyword evidence="2" id="KW-0645">Protease</keyword>
<organism evidence="2 3">
    <name type="scientific">Streptomyces violaceus</name>
    <name type="common">Streptomyces venezuelae</name>
    <dbReference type="NCBI Taxonomy" id="1936"/>
    <lineage>
        <taxon>Bacteria</taxon>
        <taxon>Bacillati</taxon>
        <taxon>Actinomycetota</taxon>
        <taxon>Actinomycetes</taxon>
        <taxon>Kitasatosporales</taxon>
        <taxon>Streptomycetaceae</taxon>
        <taxon>Streptomyces</taxon>
    </lineage>
</organism>
<keyword evidence="3" id="KW-1185">Reference proteome</keyword>
<feature type="compositionally biased region" description="Basic residues" evidence="1">
    <location>
        <begin position="226"/>
        <end position="235"/>
    </location>
</feature>
<dbReference type="EMBL" id="CP107906">
    <property type="protein sequence ID" value="WUG93421.1"/>
    <property type="molecule type" value="Genomic_DNA"/>
</dbReference>
<dbReference type="GO" id="GO:0006508">
    <property type="term" value="P:proteolysis"/>
    <property type="evidence" value="ECO:0007669"/>
    <property type="project" value="UniProtKB-KW"/>
</dbReference>
<dbReference type="Proteomes" id="UP001341259">
    <property type="component" value="Chromosome"/>
</dbReference>
<dbReference type="RefSeq" id="WP_328337727.1">
    <property type="nucleotide sequence ID" value="NZ_CP107906.1"/>
</dbReference>
<reference evidence="2 3" key="1">
    <citation type="submission" date="2022-10" db="EMBL/GenBank/DDBJ databases">
        <title>The complete genomes of actinobacterial strains from the NBC collection.</title>
        <authorList>
            <person name="Joergensen T.S."/>
            <person name="Alvarez Arevalo M."/>
            <person name="Sterndorff E.B."/>
            <person name="Faurdal D."/>
            <person name="Vuksanovic O."/>
            <person name="Mourched A.-S."/>
            <person name="Charusanti P."/>
            <person name="Shaw S."/>
            <person name="Blin K."/>
            <person name="Weber T."/>
        </authorList>
    </citation>
    <scope>NUCLEOTIDE SEQUENCE [LARGE SCALE GENOMIC DNA]</scope>
    <source>
        <strain evidence="2 3">NBC_00456</strain>
    </source>
</reference>
<evidence type="ECO:0000313" key="2">
    <source>
        <dbReference type="EMBL" id="WUG93421.1"/>
    </source>
</evidence>
<name>A0ABZ1NPN0_STRVL</name>
<dbReference type="GO" id="GO:0008233">
    <property type="term" value="F:peptidase activity"/>
    <property type="evidence" value="ECO:0007669"/>
    <property type="project" value="UniProtKB-KW"/>
</dbReference>
<feature type="region of interest" description="Disordered" evidence="1">
    <location>
        <begin position="246"/>
        <end position="265"/>
    </location>
</feature>
<dbReference type="SUPFAM" id="SSF50494">
    <property type="entry name" value="Trypsin-like serine proteases"/>
    <property type="match status" value="1"/>
</dbReference>
<proteinExistence type="predicted"/>
<keyword evidence="2" id="KW-0378">Hydrolase</keyword>
<dbReference type="Gene3D" id="2.40.10.10">
    <property type="entry name" value="Trypsin-like serine proteases"/>
    <property type="match status" value="1"/>
</dbReference>
<dbReference type="InterPro" id="IPR043504">
    <property type="entry name" value="Peptidase_S1_PA_chymotrypsin"/>
</dbReference>